<feature type="compositionally biased region" description="Basic and acidic residues" evidence="1">
    <location>
        <begin position="10"/>
        <end position="22"/>
    </location>
</feature>
<sequence length="201" mass="23224">MNGESPSGTDRTRGGRDPRAPHWFDFNQINELPNDWGFKVLEWDDDPDTDGVDNRGEAEVVRGDHRFVITTWLQPRECTHDRYWSVTYEMVNQDGESEPLSFHISTLQSIARNNLGHALDVLDSAGTEPHVLVRDYNDGPRETFEYPTEHMAEKAADLQVELKIGNNDRDYLVTVHSKDEWQQTLERERSLHTDTEREGSE</sequence>
<evidence type="ECO:0000313" key="2">
    <source>
        <dbReference type="EMBL" id="MFC6766035.1"/>
    </source>
</evidence>
<name>A0ABD5SL57_9EURY</name>
<dbReference type="AlphaFoldDB" id="A0ABD5SL57"/>
<feature type="region of interest" description="Disordered" evidence="1">
    <location>
        <begin position="1"/>
        <end position="22"/>
    </location>
</feature>
<proteinExistence type="predicted"/>
<comment type="caution">
    <text evidence="2">The sequence shown here is derived from an EMBL/GenBank/DDBJ whole genome shotgun (WGS) entry which is preliminary data.</text>
</comment>
<gene>
    <name evidence="2" type="ORF">ACFQE6_13860</name>
</gene>
<evidence type="ECO:0000313" key="3">
    <source>
        <dbReference type="Proteomes" id="UP001596383"/>
    </source>
</evidence>
<protein>
    <submittedName>
        <fullName evidence="2">Uncharacterized protein</fullName>
    </submittedName>
</protein>
<dbReference type="RefSeq" id="WP_273739028.1">
    <property type="nucleotide sequence ID" value="NZ_JAQIVI010000210.1"/>
</dbReference>
<evidence type="ECO:0000256" key="1">
    <source>
        <dbReference type="SAM" id="MobiDB-lite"/>
    </source>
</evidence>
<reference evidence="2 3" key="1">
    <citation type="journal article" date="2019" name="Int. J. Syst. Evol. Microbiol.">
        <title>The Global Catalogue of Microorganisms (GCM) 10K type strain sequencing project: providing services to taxonomists for standard genome sequencing and annotation.</title>
        <authorList>
            <consortium name="The Broad Institute Genomics Platform"/>
            <consortium name="The Broad Institute Genome Sequencing Center for Infectious Disease"/>
            <person name="Wu L."/>
            <person name="Ma J."/>
        </authorList>
    </citation>
    <scope>NUCLEOTIDE SEQUENCE [LARGE SCALE GENOMIC DNA]</scope>
    <source>
        <strain evidence="2 3">LMG 29247</strain>
    </source>
</reference>
<organism evidence="2 3">
    <name type="scientific">Natrinema soli</name>
    <dbReference type="NCBI Taxonomy" id="1930624"/>
    <lineage>
        <taxon>Archaea</taxon>
        <taxon>Methanobacteriati</taxon>
        <taxon>Methanobacteriota</taxon>
        <taxon>Stenosarchaea group</taxon>
        <taxon>Halobacteria</taxon>
        <taxon>Halobacteriales</taxon>
        <taxon>Natrialbaceae</taxon>
        <taxon>Natrinema</taxon>
    </lineage>
</organism>
<dbReference type="EMBL" id="JBHSWV010000210">
    <property type="protein sequence ID" value="MFC6766035.1"/>
    <property type="molecule type" value="Genomic_DNA"/>
</dbReference>
<feature type="region of interest" description="Disordered" evidence="1">
    <location>
        <begin position="182"/>
        <end position="201"/>
    </location>
</feature>
<keyword evidence="3" id="KW-1185">Reference proteome</keyword>
<dbReference type="Proteomes" id="UP001596383">
    <property type="component" value="Unassembled WGS sequence"/>
</dbReference>
<accession>A0ABD5SL57</accession>